<dbReference type="CDD" id="cd00170">
    <property type="entry name" value="SEC14"/>
    <property type="match status" value="1"/>
</dbReference>
<keyword evidence="4" id="KW-1185">Reference proteome</keyword>
<dbReference type="InterPro" id="IPR036273">
    <property type="entry name" value="CRAL/TRIO_N_dom_sf"/>
</dbReference>
<feature type="compositionally biased region" description="Low complexity" evidence="1">
    <location>
        <begin position="1"/>
        <end position="20"/>
    </location>
</feature>
<feature type="compositionally biased region" description="Basic and acidic residues" evidence="1">
    <location>
        <begin position="409"/>
        <end position="425"/>
    </location>
</feature>
<organism evidence="3 4">
    <name type="scientific">Tetrapyrgos nigripes</name>
    <dbReference type="NCBI Taxonomy" id="182062"/>
    <lineage>
        <taxon>Eukaryota</taxon>
        <taxon>Fungi</taxon>
        <taxon>Dikarya</taxon>
        <taxon>Basidiomycota</taxon>
        <taxon>Agaricomycotina</taxon>
        <taxon>Agaricomycetes</taxon>
        <taxon>Agaricomycetidae</taxon>
        <taxon>Agaricales</taxon>
        <taxon>Marasmiineae</taxon>
        <taxon>Marasmiaceae</taxon>
        <taxon>Tetrapyrgos</taxon>
    </lineage>
</organism>
<dbReference type="SMART" id="SM01100">
    <property type="entry name" value="CRAL_TRIO_N"/>
    <property type="match status" value="1"/>
</dbReference>
<evidence type="ECO:0000256" key="1">
    <source>
        <dbReference type="SAM" id="MobiDB-lite"/>
    </source>
</evidence>
<feature type="region of interest" description="Disordered" evidence="1">
    <location>
        <begin position="205"/>
        <end position="259"/>
    </location>
</feature>
<dbReference type="SUPFAM" id="SSF46938">
    <property type="entry name" value="CRAL/TRIO N-terminal domain"/>
    <property type="match status" value="1"/>
</dbReference>
<dbReference type="Pfam" id="PF00650">
    <property type="entry name" value="CRAL_TRIO"/>
    <property type="match status" value="1"/>
</dbReference>
<feature type="domain" description="CRAL-TRIO" evidence="2">
    <location>
        <begin position="134"/>
        <end position="373"/>
    </location>
</feature>
<name>A0A8H5FI68_9AGAR</name>
<feature type="region of interest" description="Disordered" evidence="1">
    <location>
        <begin position="1"/>
        <end position="37"/>
    </location>
</feature>
<dbReference type="Gene3D" id="1.10.8.20">
    <property type="entry name" value="N-terminal domain of phosphatidylinositol transfer protein sec14p"/>
    <property type="match status" value="1"/>
</dbReference>
<accession>A0A8H5FI68</accession>
<dbReference type="SMART" id="SM00516">
    <property type="entry name" value="SEC14"/>
    <property type="match status" value="1"/>
</dbReference>
<proteinExistence type="predicted"/>
<reference evidence="3 4" key="1">
    <citation type="journal article" date="2020" name="ISME J.">
        <title>Uncovering the hidden diversity of litter-decomposition mechanisms in mushroom-forming fungi.</title>
        <authorList>
            <person name="Floudas D."/>
            <person name="Bentzer J."/>
            <person name="Ahren D."/>
            <person name="Johansson T."/>
            <person name="Persson P."/>
            <person name="Tunlid A."/>
        </authorList>
    </citation>
    <scope>NUCLEOTIDE SEQUENCE [LARGE SCALE GENOMIC DNA]</scope>
    <source>
        <strain evidence="3 4">CBS 291.85</strain>
    </source>
</reference>
<gene>
    <name evidence="3" type="ORF">D9758_013604</name>
</gene>
<dbReference type="PANTHER" id="PTHR45657">
    <property type="entry name" value="CRAL-TRIO DOMAIN-CONTAINING PROTEIN YKL091C-RELATED"/>
    <property type="match status" value="1"/>
</dbReference>
<dbReference type="EMBL" id="JAACJM010000217">
    <property type="protein sequence ID" value="KAF5337482.1"/>
    <property type="molecule type" value="Genomic_DNA"/>
</dbReference>
<dbReference type="InterPro" id="IPR011074">
    <property type="entry name" value="CRAL/TRIO_N_dom"/>
</dbReference>
<sequence>MSGFHSQSSSVISTTSGLDSGSIELDSNSTTTTTAASSVSGYNPWAGHLGYLTSAQEESLDKFKKLLQEARLYVPASTKDGEEKEASHDDPTLLRFLRARRFDPSKALKQFSDTEAWRKKYDVDKLYAEFEMEEFESSKRYYPRWTGRRDKGGRPVYVYRLSSIEPFTKEIHAVSDERRYQRIIVLYELMVRFVAPLCSYAPHSDGRNLSEKPSISQLSTNGDASAPTLNETANMNGTTAAQQDSSSSSSAHPDSHGYGTGPPITSTVSIIDLANISLSSLWSLRSHLQEASKLANANYPETLHAIVVVNVPGWWGKIWGLVKNWFDEYTRNKIHILSAEQCRSTDPQKNTIFALIDKENVPKQYGGTLEWEFEDEPKFEDMDVSDRTVNEEANGGQKTTSSEGVAHVLKKEWEASPKTAKKEEWNGGMPRGPWVFDLSAKKVDGERVRKLI</sequence>
<dbReference type="OrthoDB" id="30289at2759"/>
<dbReference type="InterPro" id="IPR001251">
    <property type="entry name" value="CRAL-TRIO_dom"/>
</dbReference>
<dbReference type="Gene3D" id="3.40.525.10">
    <property type="entry name" value="CRAL-TRIO lipid binding domain"/>
    <property type="match status" value="1"/>
</dbReference>
<dbReference type="Proteomes" id="UP000559256">
    <property type="component" value="Unassembled WGS sequence"/>
</dbReference>
<evidence type="ECO:0000313" key="3">
    <source>
        <dbReference type="EMBL" id="KAF5337482.1"/>
    </source>
</evidence>
<comment type="caution">
    <text evidence="3">The sequence shown here is derived from an EMBL/GenBank/DDBJ whole genome shotgun (WGS) entry which is preliminary data.</text>
</comment>
<dbReference type="InterPro" id="IPR036865">
    <property type="entry name" value="CRAL-TRIO_dom_sf"/>
</dbReference>
<dbReference type="SUPFAM" id="SSF52087">
    <property type="entry name" value="CRAL/TRIO domain"/>
    <property type="match status" value="1"/>
</dbReference>
<dbReference type="AlphaFoldDB" id="A0A8H5FI68"/>
<evidence type="ECO:0000259" key="2">
    <source>
        <dbReference type="PROSITE" id="PS50191"/>
    </source>
</evidence>
<feature type="region of interest" description="Disordered" evidence="1">
    <location>
        <begin position="388"/>
        <end position="431"/>
    </location>
</feature>
<feature type="compositionally biased region" description="Polar residues" evidence="1">
    <location>
        <begin position="211"/>
        <end position="244"/>
    </location>
</feature>
<dbReference type="Pfam" id="PF03765">
    <property type="entry name" value="CRAL_TRIO_N"/>
    <property type="match status" value="1"/>
</dbReference>
<dbReference type="PROSITE" id="PS50191">
    <property type="entry name" value="CRAL_TRIO"/>
    <property type="match status" value="1"/>
</dbReference>
<feature type="compositionally biased region" description="Low complexity" evidence="1">
    <location>
        <begin position="27"/>
        <end position="37"/>
    </location>
</feature>
<dbReference type="InterPro" id="IPR051026">
    <property type="entry name" value="PI/PC_transfer"/>
</dbReference>
<evidence type="ECO:0000313" key="4">
    <source>
        <dbReference type="Proteomes" id="UP000559256"/>
    </source>
</evidence>
<protein>
    <recommendedName>
        <fullName evidence="2">CRAL-TRIO domain-containing protein</fullName>
    </recommendedName>
</protein>
<dbReference type="PANTHER" id="PTHR45657:SF3">
    <property type="entry name" value="TRANSPORTER, PUTATIVE (AFU_ORTHOLOGUE AFUA_5G09260)-RELATED"/>
    <property type="match status" value="1"/>
</dbReference>